<dbReference type="EMBL" id="NKQK01000015">
    <property type="protein sequence ID" value="PSS09628.1"/>
    <property type="molecule type" value="Genomic_DNA"/>
</dbReference>
<proteinExistence type="inferred from homology"/>
<evidence type="ECO:0000256" key="4">
    <source>
        <dbReference type="ARBA" id="ARBA00022702"/>
    </source>
</evidence>
<name>A0A2R6QJQ0_ACTCC</name>
<keyword evidence="3" id="KW-0964">Secreted</keyword>
<organism evidence="9 10">
    <name type="scientific">Actinidia chinensis var. chinensis</name>
    <name type="common">Chinese soft-hair kiwi</name>
    <dbReference type="NCBI Taxonomy" id="1590841"/>
    <lineage>
        <taxon>Eukaryota</taxon>
        <taxon>Viridiplantae</taxon>
        <taxon>Streptophyta</taxon>
        <taxon>Embryophyta</taxon>
        <taxon>Tracheophyta</taxon>
        <taxon>Spermatophyta</taxon>
        <taxon>Magnoliopsida</taxon>
        <taxon>eudicotyledons</taxon>
        <taxon>Gunneridae</taxon>
        <taxon>Pentapetalae</taxon>
        <taxon>asterids</taxon>
        <taxon>Ericales</taxon>
        <taxon>Actinidiaceae</taxon>
        <taxon>Actinidia</taxon>
    </lineage>
</organism>
<evidence type="ECO:0000313" key="10">
    <source>
        <dbReference type="Proteomes" id="UP000241394"/>
    </source>
</evidence>
<feature type="chain" id="PRO_5015348471" evidence="8">
    <location>
        <begin position="19"/>
        <end position="77"/>
    </location>
</feature>
<reference evidence="10" key="2">
    <citation type="journal article" date="2018" name="BMC Genomics">
        <title>A manually annotated Actinidia chinensis var. chinensis (kiwifruit) genome highlights the challenges associated with draft genomes and gene prediction in plants.</title>
        <authorList>
            <person name="Pilkington S.M."/>
            <person name="Crowhurst R."/>
            <person name="Hilario E."/>
            <person name="Nardozza S."/>
            <person name="Fraser L."/>
            <person name="Peng Y."/>
            <person name="Gunaseelan K."/>
            <person name="Simpson R."/>
            <person name="Tahir J."/>
            <person name="Deroles S.C."/>
            <person name="Templeton K."/>
            <person name="Luo Z."/>
            <person name="Davy M."/>
            <person name="Cheng C."/>
            <person name="McNeilage M."/>
            <person name="Scaglione D."/>
            <person name="Liu Y."/>
            <person name="Zhang Q."/>
            <person name="Datson P."/>
            <person name="De Silva N."/>
            <person name="Gardiner S.E."/>
            <person name="Bassett H."/>
            <person name="Chagne D."/>
            <person name="McCallum J."/>
            <person name="Dzierzon H."/>
            <person name="Deng C."/>
            <person name="Wang Y.Y."/>
            <person name="Barron L."/>
            <person name="Manako K."/>
            <person name="Bowen J."/>
            <person name="Foster T.M."/>
            <person name="Erridge Z.A."/>
            <person name="Tiffin H."/>
            <person name="Waite C.N."/>
            <person name="Davies K.M."/>
            <person name="Grierson E.P."/>
            <person name="Laing W.A."/>
            <person name="Kirk R."/>
            <person name="Chen X."/>
            <person name="Wood M."/>
            <person name="Montefiori M."/>
            <person name="Brummell D.A."/>
            <person name="Schwinn K.E."/>
            <person name="Catanach A."/>
            <person name="Fullerton C."/>
            <person name="Li D."/>
            <person name="Meiyalaghan S."/>
            <person name="Nieuwenhuizen N."/>
            <person name="Read N."/>
            <person name="Prakash R."/>
            <person name="Hunter D."/>
            <person name="Zhang H."/>
            <person name="McKenzie M."/>
            <person name="Knabel M."/>
            <person name="Harris A."/>
            <person name="Allan A.C."/>
            <person name="Gleave A."/>
            <person name="Chen A."/>
            <person name="Janssen B.J."/>
            <person name="Plunkett B."/>
            <person name="Ampomah-Dwamena C."/>
            <person name="Voogd C."/>
            <person name="Leif D."/>
            <person name="Lafferty D."/>
            <person name="Souleyre E.J.F."/>
            <person name="Varkonyi-Gasic E."/>
            <person name="Gambi F."/>
            <person name="Hanley J."/>
            <person name="Yao J.L."/>
            <person name="Cheung J."/>
            <person name="David K.M."/>
            <person name="Warren B."/>
            <person name="Marsh K."/>
            <person name="Snowden K.C."/>
            <person name="Lin-Wang K."/>
            <person name="Brian L."/>
            <person name="Martinez-Sanchez M."/>
            <person name="Wang M."/>
            <person name="Ileperuma N."/>
            <person name="Macnee N."/>
            <person name="Campin R."/>
            <person name="McAtee P."/>
            <person name="Drummond R.S.M."/>
            <person name="Espley R.V."/>
            <person name="Ireland H.S."/>
            <person name="Wu R."/>
            <person name="Atkinson R.G."/>
            <person name="Karunairetnam S."/>
            <person name="Bulley S."/>
            <person name="Chunkath S."/>
            <person name="Hanley Z."/>
            <person name="Storey R."/>
            <person name="Thrimawithana A.H."/>
            <person name="Thomson S."/>
            <person name="David C."/>
            <person name="Testolin R."/>
            <person name="Huang H."/>
            <person name="Hellens R.P."/>
            <person name="Schaffer R.J."/>
        </authorList>
    </citation>
    <scope>NUCLEOTIDE SEQUENCE [LARGE SCALE GENOMIC DNA]</scope>
    <source>
        <strain evidence="10">cv. Red5</strain>
    </source>
</reference>
<comment type="function">
    <text evidence="7">Cell signaling peptide that may regulate plant stress, growth, and development. Mediates a rapid alkalinization of extracellular space by mediating a transient increase in the cytoplasmic Ca(2+) concentration leading to a calcium-dependent signaling events through a cell surface receptor and a concomitant activation of some intracellular mitogen-activated protein kinases.</text>
</comment>
<dbReference type="OrthoDB" id="1044402at2759"/>
<dbReference type="AlphaFoldDB" id="A0A2R6QJQ0"/>
<evidence type="ECO:0000313" key="9">
    <source>
        <dbReference type="EMBL" id="PSS09628.1"/>
    </source>
</evidence>
<evidence type="ECO:0000256" key="5">
    <source>
        <dbReference type="ARBA" id="ARBA00022729"/>
    </source>
</evidence>
<sequence length="77" mass="8600">MKSWFFCVVLITMLVVAATDVAEANGQEPPRHISYDAMDPCKWPGGPHRGCVQNNTGHPKQHNKYTRGCSKITRCRG</sequence>
<evidence type="ECO:0000256" key="7">
    <source>
        <dbReference type="ARBA" id="ARBA00037228"/>
    </source>
</evidence>
<keyword evidence="5 8" id="KW-0732">Signal</keyword>
<dbReference type="PANTHER" id="PTHR34270">
    <property type="entry name" value="PROTEIN RALF-LIKE 15-RELATED"/>
    <property type="match status" value="1"/>
</dbReference>
<dbReference type="GO" id="GO:0005576">
    <property type="term" value="C:extracellular region"/>
    <property type="evidence" value="ECO:0007669"/>
    <property type="project" value="UniProtKB-SubCell"/>
</dbReference>
<comment type="caution">
    <text evidence="9">The sequence shown here is derived from an EMBL/GenBank/DDBJ whole genome shotgun (WGS) entry which is preliminary data.</text>
</comment>
<dbReference type="InterPro" id="IPR008801">
    <property type="entry name" value="RALF"/>
</dbReference>
<keyword evidence="10" id="KW-1185">Reference proteome</keyword>
<gene>
    <name evidence="9" type="ORF">CEY00_Acc16650</name>
</gene>
<keyword evidence="6" id="KW-1015">Disulfide bond</keyword>
<evidence type="ECO:0000256" key="2">
    <source>
        <dbReference type="ARBA" id="ARBA00009178"/>
    </source>
</evidence>
<evidence type="ECO:0000256" key="1">
    <source>
        <dbReference type="ARBA" id="ARBA00004613"/>
    </source>
</evidence>
<evidence type="ECO:0000256" key="3">
    <source>
        <dbReference type="ARBA" id="ARBA00022525"/>
    </source>
</evidence>
<comment type="similarity">
    <text evidence="2">Belongs to the plant rapid alkalinization factor (RALF) family.</text>
</comment>
<dbReference type="Pfam" id="PF05498">
    <property type="entry name" value="RALF"/>
    <property type="match status" value="1"/>
</dbReference>
<accession>A0A2R6QJQ0</accession>
<evidence type="ECO:0000256" key="8">
    <source>
        <dbReference type="SAM" id="SignalP"/>
    </source>
</evidence>
<dbReference type="OMA" id="CFALINM"/>
<reference evidence="9 10" key="1">
    <citation type="submission" date="2017-07" db="EMBL/GenBank/DDBJ databases">
        <title>An improved, manually edited Actinidia chinensis var. chinensis (kiwifruit) genome highlights the challenges associated with draft genomes and gene prediction in plants.</title>
        <authorList>
            <person name="Pilkington S."/>
            <person name="Crowhurst R."/>
            <person name="Hilario E."/>
            <person name="Nardozza S."/>
            <person name="Fraser L."/>
            <person name="Peng Y."/>
            <person name="Gunaseelan K."/>
            <person name="Simpson R."/>
            <person name="Tahir J."/>
            <person name="Deroles S."/>
            <person name="Templeton K."/>
            <person name="Luo Z."/>
            <person name="Davy M."/>
            <person name="Cheng C."/>
            <person name="Mcneilage M."/>
            <person name="Scaglione D."/>
            <person name="Liu Y."/>
            <person name="Zhang Q."/>
            <person name="Datson P."/>
            <person name="De Silva N."/>
            <person name="Gardiner S."/>
            <person name="Bassett H."/>
            <person name="Chagne D."/>
            <person name="Mccallum J."/>
            <person name="Dzierzon H."/>
            <person name="Deng C."/>
            <person name="Wang Y.-Y."/>
            <person name="Barron N."/>
            <person name="Manako K."/>
            <person name="Bowen J."/>
            <person name="Foster T."/>
            <person name="Erridge Z."/>
            <person name="Tiffin H."/>
            <person name="Waite C."/>
            <person name="Davies K."/>
            <person name="Grierson E."/>
            <person name="Laing W."/>
            <person name="Kirk R."/>
            <person name="Chen X."/>
            <person name="Wood M."/>
            <person name="Montefiori M."/>
            <person name="Brummell D."/>
            <person name="Schwinn K."/>
            <person name="Catanach A."/>
            <person name="Fullerton C."/>
            <person name="Li D."/>
            <person name="Meiyalaghan S."/>
            <person name="Nieuwenhuizen N."/>
            <person name="Read N."/>
            <person name="Prakash R."/>
            <person name="Hunter D."/>
            <person name="Zhang H."/>
            <person name="Mckenzie M."/>
            <person name="Knabel M."/>
            <person name="Harris A."/>
            <person name="Allan A."/>
            <person name="Chen A."/>
            <person name="Janssen B."/>
            <person name="Plunkett B."/>
            <person name="Dwamena C."/>
            <person name="Voogd C."/>
            <person name="Leif D."/>
            <person name="Lafferty D."/>
            <person name="Souleyre E."/>
            <person name="Varkonyi-Gasic E."/>
            <person name="Gambi F."/>
            <person name="Hanley J."/>
            <person name="Yao J.-L."/>
            <person name="Cheung J."/>
            <person name="David K."/>
            <person name="Warren B."/>
            <person name="Marsh K."/>
            <person name="Snowden K."/>
            <person name="Lin-Wang K."/>
            <person name="Brian L."/>
            <person name="Martinez-Sanchez M."/>
            <person name="Wang M."/>
            <person name="Ileperuma N."/>
            <person name="Macnee N."/>
            <person name="Campin R."/>
            <person name="Mcatee P."/>
            <person name="Drummond R."/>
            <person name="Espley R."/>
            <person name="Ireland H."/>
            <person name="Wu R."/>
            <person name="Atkinson R."/>
            <person name="Karunairetnam S."/>
            <person name="Bulley S."/>
            <person name="Chunkath S."/>
            <person name="Hanley Z."/>
            <person name="Storey R."/>
            <person name="Thrimawithana A."/>
            <person name="Thomson S."/>
            <person name="David C."/>
            <person name="Testolin R."/>
        </authorList>
    </citation>
    <scope>NUCLEOTIDE SEQUENCE [LARGE SCALE GENOMIC DNA]</scope>
    <source>
        <strain evidence="10">cv. Red5</strain>
        <tissue evidence="9">Young leaf</tissue>
    </source>
</reference>
<feature type="signal peptide" evidence="8">
    <location>
        <begin position="1"/>
        <end position="18"/>
    </location>
</feature>
<keyword evidence="4" id="KW-0372">Hormone</keyword>
<dbReference type="PANTHER" id="PTHR34270:SF5">
    <property type="entry name" value="PROTEIN RALF-LIKE 10-RELATED"/>
    <property type="match status" value="1"/>
</dbReference>
<evidence type="ECO:0000256" key="6">
    <source>
        <dbReference type="ARBA" id="ARBA00023157"/>
    </source>
</evidence>
<dbReference type="InParanoid" id="A0A2R6QJQ0"/>
<dbReference type="Gramene" id="PSS09628">
    <property type="protein sequence ID" value="PSS09628"/>
    <property type="gene ID" value="CEY00_Acc16650"/>
</dbReference>
<comment type="subcellular location">
    <subcellularLocation>
        <location evidence="1">Secreted</location>
    </subcellularLocation>
</comment>
<protein>
    <submittedName>
        <fullName evidence="9">Protein RALF-like</fullName>
    </submittedName>
</protein>
<dbReference type="GO" id="GO:0005179">
    <property type="term" value="F:hormone activity"/>
    <property type="evidence" value="ECO:0007669"/>
    <property type="project" value="UniProtKB-KW"/>
</dbReference>
<dbReference type="Proteomes" id="UP000241394">
    <property type="component" value="Chromosome LG15"/>
</dbReference>